<dbReference type="RefSeq" id="WP_104713117.1">
    <property type="nucleotide sequence ID" value="NZ_PTRA01000001.1"/>
</dbReference>
<evidence type="ECO:0000313" key="2">
    <source>
        <dbReference type="Proteomes" id="UP000239590"/>
    </source>
</evidence>
<dbReference type="Pfam" id="PF14054">
    <property type="entry name" value="DUF4249"/>
    <property type="match status" value="1"/>
</dbReference>
<proteinExistence type="predicted"/>
<dbReference type="AlphaFoldDB" id="A0A2S7ISG1"/>
<name>A0A2S7ISG1_9BACT</name>
<dbReference type="InterPro" id="IPR025345">
    <property type="entry name" value="DUF4249"/>
</dbReference>
<evidence type="ECO:0008006" key="3">
    <source>
        <dbReference type="Google" id="ProtNLM"/>
    </source>
</evidence>
<dbReference type="PROSITE" id="PS51257">
    <property type="entry name" value="PROKAR_LIPOPROTEIN"/>
    <property type="match status" value="1"/>
</dbReference>
<organism evidence="1 2">
    <name type="scientific">Siphonobacter curvatus</name>
    <dbReference type="NCBI Taxonomy" id="2094562"/>
    <lineage>
        <taxon>Bacteria</taxon>
        <taxon>Pseudomonadati</taxon>
        <taxon>Bacteroidota</taxon>
        <taxon>Cytophagia</taxon>
        <taxon>Cytophagales</taxon>
        <taxon>Cytophagaceae</taxon>
        <taxon>Siphonobacter</taxon>
    </lineage>
</organism>
<gene>
    <name evidence="1" type="ORF">C5O19_13765</name>
</gene>
<dbReference type="OrthoDB" id="1115009at2"/>
<evidence type="ECO:0000313" key="1">
    <source>
        <dbReference type="EMBL" id="PQA60634.1"/>
    </source>
</evidence>
<dbReference type="EMBL" id="PTRA01000001">
    <property type="protein sequence ID" value="PQA60634.1"/>
    <property type="molecule type" value="Genomic_DNA"/>
</dbReference>
<reference evidence="2" key="1">
    <citation type="submission" date="2018-02" db="EMBL/GenBank/DDBJ databases">
        <title>Genome sequencing of Solimonas sp. HR-BB.</title>
        <authorList>
            <person name="Lee Y."/>
            <person name="Jeon C.O."/>
        </authorList>
    </citation>
    <scope>NUCLEOTIDE SEQUENCE [LARGE SCALE GENOMIC DNA]</scope>
    <source>
        <strain evidence="2">HR-U</strain>
    </source>
</reference>
<protein>
    <recommendedName>
        <fullName evidence="3">DUF4249 domain-containing protein</fullName>
    </recommendedName>
</protein>
<keyword evidence="2" id="KW-1185">Reference proteome</keyword>
<comment type="caution">
    <text evidence="1">The sequence shown here is derived from an EMBL/GenBank/DDBJ whole genome shotgun (WGS) entry which is preliminary data.</text>
</comment>
<sequence>MKTKRLLLALLGMSSCTQELHDLSIESDRKLVIECYLNPASPDIRVLVKQTKPIQGAGSGDRSPGPSVKNANVLLSDGKQQIRIPFDAEIDQYRFEAVKYKLVAGRSYTLRVSAKGFPETSATCTIPKPMSTLQSRDGKLTYIPGDNKLFKVYKKRTLSWNITQTNATHYYLVGSGEGKLTPVKLNGRDSAVVQLEKTQVVAFLANTGKSISTPQLDFLLGQAKKANDPQIISPAPMYTFVYHVDPNYYQFMESVKLQREVGDNPFAEPVPIYTNIKNGLGIFGAAVVHVKKLEK</sequence>
<dbReference type="Proteomes" id="UP000239590">
    <property type="component" value="Unassembled WGS sequence"/>
</dbReference>
<accession>A0A2S7ISG1</accession>